<dbReference type="Gene3D" id="3.40.850.10">
    <property type="entry name" value="Kinesin motor domain"/>
    <property type="match status" value="1"/>
</dbReference>
<sequence>PTPFISMLRVRPLFIPEQTKNPYIAVEVIDKQTVIFRHEINQGLKSITKDKLYMCTKVIPPVGKTNQILSKGILDLVNDSFKGFSQSVFIIGGKFSGKTHTFLGNINDPGLAFQISRALYQQKQKIFINSKIFVSFFGFENGFRDLLAFTGHYLEHVSTQNGCYLPGLAQIQCNEYHDFLCGLKCALKNDGKRDINRSPFTSFFKEFLGGKGKSYVIGNCSPFIYDLEYSMRTVRQIQWSFKSTCNPQQNFWQGNVQESFKSNFYKTIQFFKPQQ</sequence>
<dbReference type="OrthoDB" id="10608687at2759"/>
<dbReference type="InterPro" id="IPR027640">
    <property type="entry name" value="Kinesin-like_fam"/>
</dbReference>
<dbReference type="RefSeq" id="XP_004036656.1">
    <property type="nucleotide sequence ID" value="XM_004036608.1"/>
</dbReference>
<evidence type="ECO:0000313" key="3">
    <source>
        <dbReference type="EMBL" id="EGR32670.1"/>
    </source>
</evidence>
<dbReference type="InterPro" id="IPR036961">
    <property type="entry name" value="Kinesin_motor_dom_sf"/>
</dbReference>
<dbReference type="SMART" id="SM00129">
    <property type="entry name" value="KISc"/>
    <property type="match status" value="1"/>
</dbReference>
<evidence type="ECO:0000256" key="1">
    <source>
        <dbReference type="PROSITE-ProRule" id="PRU00283"/>
    </source>
</evidence>
<dbReference type="GO" id="GO:0003777">
    <property type="term" value="F:microtubule motor activity"/>
    <property type="evidence" value="ECO:0007669"/>
    <property type="project" value="InterPro"/>
</dbReference>
<dbReference type="PANTHER" id="PTHR24115">
    <property type="entry name" value="KINESIN-RELATED"/>
    <property type="match status" value="1"/>
</dbReference>
<dbReference type="GO" id="GO:0008017">
    <property type="term" value="F:microtubule binding"/>
    <property type="evidence" value="ECO:0007669"/>
    <property type="project" value="InterPro"/>
</dbReference>
<evidence type="ECO:0000259" key="2">
    <source>
        <dbReference type="PROSITE" id="PS50067"/>
    </source>
</evidence>
<keyword evidence="1" id="KW-0067">ATP-binding</keyword>
<keyword evidence="4" id="KW-1185">Reference proteome</keyword>
<evidence type="ECO:0000313" key="4">
    <source>
        <dbReference type="Proteomes" id="UP000008983"/>
    </source>
</evidence>
<dbReference type="AlphaFoldDB" id="G0QQ28"/>
<dbReference type="GO" id="GO:0005524">
    <property type="term" value="F:ATP binding"/>
    <property type="evidence" value="ECO:0007669"/>
    <property type="project" value="UniProtKB-UniRule"/>
</dbReference>
<dbReference type="GO" id="GO:0005874">
    <property type="term" value="C:microtubule"/>
    <property type="evidence" value="ECO:0007669"/>
    <property type="project" value="TreeGrafter"/>
</dbReference>
<feature type="binding site" evidence="1">
    <location>
        <begin position="92"/>
        <end position="99"/>
    </location>
    <ligand>
        <name>ATP</name>
        <dbReference type="ChEBI" id="CHEBI:30616"/>
    </ligand>
</feature>
<reference evidence="3 4" key="1">
    <citation type="submission" date="2011-07" db="EMBL/GenBank/DDBJ databases">
        <authorList>
            <person name="Coyne R."/>
            <person name="Brami D."/>
            <person name="Johnson J."/>
            <person name="Hostetler J."/>
            <person name="Hannick L."/>
            <person name="Clark T."/>
            <person name="Cassidy-Hanley D."/>
            <person name="Inman J."/>
        </authorList>
    </citation>
    <scope>NUCLEOTIDE SEQUENCE [LARGE SCALE GENOMIC DNA]</scope>
    <source>
        <strain evidence="3 4">G5</strain>
    </source>
</reference>
<dbReference type="PROSITE" id="PS50067">
    <property type="entry name" value="KINESIN_MOTOR_2"/>
    <property type="match status" value="1"/>
</dbReference>
<comment type="similarity">
    <text evidence="1">Belongs to the TRAFAC class myosin-kinesin ATPase superfamily. Kinesin family.</text>
</comment>
<dbReference type="GO" id="GO:0005871">
    <property type="term" value="C:kinesin complex"/>
    <property type="evidence" value="ECO:0007669"/>
    <property type="project" value="TreeGrafter"/>
</dbReference>
<dbReference type="eggNOG" id="KOG0241">
    <property type="taxonomic scope" value="Eukaryota"/>
</dbReference>
<dbReference type="STRING" id="857967.G0QQ28"/>
<dbReference type="GO" id="GO:0007018">
    <property type="term" value="P:microtubule-based movement"/>
    <property type="evidence" value="ECO:0007669"/>
    <property type="project" value="InterPro"/>
</dbReference>
<gene>
    <name evidence="3" type="ORF">IMG5_074780</name>
</gene>
<feature type="non-terminal residue" evidence="3">
    <location>
        <position position="1"/>
    </location>
</feature>
<dbReference type="GeneID" id="14908842"/>
<dbReference type="InterPro" id="IPR027417">
    <property type="entry name" value="P-loop_NTPase"/>
</dbReference>
<dbReference type="SUPFAM" id="SSF52540">
    <property type="entry name" value="P-loop containing nucleoside triphosphate hydrolases"/>
    <property type="match status" value="1"/>
</dbReference>
<accession>G0QQ28</accession>
<dbReference type="EMBL" id="GL983607">
    <property type="protein sequence ID" value="EGR32670.1"/>
    <property type="molecule type" value="Genomic_DNA"/>
</dbReference>
<keyword evidence="1" id="KW-0505">Motor protein</keyword>
<dbReference type="InterPro" id="IPR001752">
    <property type="entry name" value="Kinesin_motor_dom"/>
</dbReference>
<protein>
    <submittedName>
        <fullName evidence="3">Kinesin motor domain protein</fullName>
    </submittedName>
</protein>
<dbReference type="GO" id="GO:0016887">
    <property type="term" value="F:ATP hydrolysis activity"/>
    <property type="evidence" value="ECO:0007669"/>
    <property type="project" value="TreeGrafter"/>
</dbReference>
<name>G0QQ28_ICHMU</name>
<dbReference type="InParanoid" id="G0QQ28"/>
<dbReference type="Pfam" id="PF00225">
    <property type="entry name" value="Kinesin"/>
    <property type="match status" value="1"/>
</dbReference>
<organism evidence="3 4">
    <name type="scientific">Ichthyophthirius multifiliis</name>
    <name type="common">White spot disease agent</name>
    <name type="synonym">Ich</name>
    <dbReference type="NCBI Taxonomy" id="5932"/>
    <lineage>
        <taxon>Eukaryota</taxon>
        <taxon>Sar</taxon>
        <taxon>Alveolata</taxon>
        <taxon>Ciliophora</taxon>
        <taxon>Intramacronucleata</taxon>
        <taxon>Oligohymenophorea</taxon>
        <taxon>Hymenostomatida</taxon>
        <taxon>Ophryoglenina</taxon>
        <taxon>Ichthyophthirius</taxon>
    </lineage>
</organism>
<keyword evidence="1" id="KW-0547">Nucleotide-binding</keyword>
<feature type="domain" description="Kinesin motor" evidence="2">
    <location>
        <begin position="3"/>
        <end position="275"/>
    </location>
</feature>
<proteinExistence type="inferred from homology"/>
<dbReference type="Proteomes" id="UP000008983">
    <property type="component" value="Unassembled WGS sequence"/>
</dbReference>